<dbReference type="Proteomes" id="UP001595696">
    <property type="component" value="Unassembled WGS sequence"/>
</dbReference>
<dbReference type="InterPro" id="IPR010985">
    <property type="entry name" value="Ribbon_hlx_hlx"/>
</dbReference>
<keyword evidence="2" id="KW-1185">Reference proteome</keyword>
<dbReference type="SUPFAM" id="SSF47598">
    <property type="entry name" value="Ribbon-helix-helix"/>
    <property type="match status" value="1"/>
</dbReference>
<accession>A0ABV8DNG7</accession>
<comment type="caution">
    <text evidence="1">The sequence shown here is derived from an EMBL/GenBank/DDBJ whole genome shotgun (WGS) entry which is preliminary data.</text>
</comment>
<reference evidence="2" key="1">
    <citation type="journal article" date="2019" name="Int. J. Syst. Evol. Microbiol.">
        <title>The Global Catalogue of Microorganisms (GCM) 10K type strain sequencing project: providing services to taxonomists for standard genome sequencing and annotation.</title>
        <authorList>
            <consortium name="The Broad Institute Genomics Platform"/>
            <consortium name="The Broad Institute Genome Sequencing Center for Infectious Disease"/>
            <person name="Wu L."/>
            <person name="Ma J."/>
        </authorList>
    </citation>
    <scope>NUCLEOTIDE SEQUENCE [LARGE SCALE GENOMIC DNA]</scope>
    <source>
        <strain evidence="2">CGMCC 4.7330</strain>
    </source>
</reference>
<organism evidence="1 2">
    <name type="scientific">Nocardia jiangsuensis</name>
    <dbReference type="NCBI Taxonomy" id="1691563"/>
    <lineage>
        <taxon>Bacteria</taxon>
        <taxon>Bacillati</taxon>
        <taxon>Actinomycetota</taxon>
        <taxon>Actinomycetes</taxon>
        <taxon>Mycobacteriales</taxon>
        <taxon>Nocardiaceae</taxon>
        <taxon>Nocardia</taxon>
    </lineage>
</organism>
<name>A0ABV8DNG7_9NOCA</name>
<protein>
    <submittedName>
        <fullName evidence="1">Uncharacterized protein</fullName>
    </submittedName>
</protein>
<sequence>MVDLRVDELPEPAAAVLRRRARADGRSPEQHLRQELLALARRRVPIDGVVEFRAERGVPEPSLAEPDAVALWSHYGLPAEAVAVFARRAEAAGLPLGEYVRQELIGVAGRSTVADALLEFAEVREQDPSLRMDMDAIAESIAYARGM</sequence>
<gene>
    <name evidence="1" type="ORF">ACFO0B_04485</name>
</gene>
<proteinExistence type="predicted"/>
<evidence type="ECO:0000313" key="1">
    <source>
        <dbReference type="EMBL" id="MFC3961240.1"/>
    </source>
</evidence>
<dbReference type="RefSeq" id="WP_378610996.1">
    <property type="nucleotide sequence ID" value="NZ_JBHSAX010000004.1"/>
</dbReference>
<evidence type="ECO:0000313" key="2">
    <source>
        <dbReference type="Proteomes" id="UP001595696"/>
    </source>
</evidence>
<dbReference type="EMBL" id="JBHSAX010000004">
    <property type="protein sequence ID" value="MFC3961240.1"/>
    <property type="molecule type" value="Genomic_DNA"/>
</dbReference>